<dbReference type="CDD" id="cd01131">
    <property type="entry name" value="PilT"/>
    <property type="match status" value="1"/>
</dbReference>
<dbReference type="PROSITE" id="PS00662">
    <property type="entry name" value="T2SP_E"/>
    <property type="match status" value="1"/>
</dbReference>
<evidence type="ECO:0000256" key="1">
    <source>
        <dbReference type="ARBA" id="ARBA00006611"/>
    </source>
</evidence>
<dbReference type="GO" id="GO:0005524">
    <property type="term" value="F:ATP binding"/>
    <property type="evidence" value="ECO:0007669"/>
    <property type="project" value="InterPro"/>
</dbReference>
<evidence type="ECO:0000259" key="2">
    <source>
        <dbReference type="PROSITE" id="PS00662"/>
    </source>
</evidence>
<accession>A0A644V579</accession>
<dbReference type="AlphaFoldDB" id="A0A644V579"/>
<dbReference type="InterPro" id="IPR027417">
    <property type="entry name" value="P-loop_NTPase"/>
</dbReference>
<dbReference type="EMBL" id="VSSQ01000218">
    <property type="protein sequence ID" value="MPL86205.1"/>
    <property type="molecule type" value="Genomic_DNA"/>
</dbReference>
<dbReference type="InterPro" id="IPR006321">
    <property type="entry name" value="PilT/PilU"/>
</dbReference>
<dbReference type="InterPro" id="IPR003593">
    <property type="entry name" value="AAA+_ATPase"/>
</dbReference>
<comment type="caution">
    <text evidence="3">The sequence shown here is derived from an EMBL/GenBank/DDBJ whole genome shotgun (WGS) entry which is preliminary data.</text>
</comment>
<dbReference type="GO" id="GO:0016887">
    <property type="term" value="F:ATP hydrolysis activity"/>
    <property type="evidence" value="ECO:0007669"/>
    <property type="project" value="InterPro"/>
</dbReference>
<dbReference type="NCBIfam" id="TIGR01420">
    <property type="entry name" value="pilT_fam"/>
    <property type="match status" value="1"/>
</dbReference>
<sequence>MLKIDDILLKAVEAKASDVHLTVGLPPVFRVNGKLNRLDMEPLTTQDTLSLANALMDEKHCLIFKAKGEVDFSYNIPNISGFRVNVFRQNGCAAAVLRLIPNEIPTFEQLHLPQVLATFAHLPRGLVLVTGPTGSGKSTTLAAMINYINKTRQEHIITLEDPIEYRYPHLNSIVNQREVNSDTLTFGNGLRAALREDPDVILVGEMRDAETIGIAITAAETGHLVLATLHTADAAQTVNRIIDVFPEHQQRQIQVQLAGTLQGIVAQQLLPTAAGNARVAAFEILVATPALRNIIREGKAHQLQSYIQTGSQYGMVSMDAALGKLVRTHIVDKEVALQRCVEQKDFERFVAGI</sequence>
<dbReference type="Pfam" id="PF00437">
    <property type="entry name" value="T2SSE"/>
    <property type="match status" value="1"/>
</dbReference>
<comment type="similarity">
    <text evidence="1">Belongs to the GSP E family.</text>
</comment>
<protein>
    <submittedName>
        <fullName evidence="3">Twitching mobility protein</fullName>
    </submittedName>
</protein>
<organism evidence="3">
    <name type="scientific">bioreactor metagenome</name>
    <dbReference type="NCBI Taxonomy" id="1076179"/>
    <lineage>
        <taxon>unclassified sequences</taxon>
        <taxon>metagenomes</taxon>
        <taxon>ecological metagenomes</taxon>
    </lineage>
</organism>
<evidence type="ECO:0000313" key="3">
    <source>
        <dbReference type="EMBL" id="MPL86205.1"/>
    </source>
</evidence>
<gene>
    <name evidence="3" type="primary">pilT_6</name>
    <name evidence="3" type="ORF">SDC9_32182</name>
</gene>
<dbReference type="Gene3D" id="3.30.450.90">
    <property type="match status" value="1"/>
</dbReference>
<dbReference type="SUPFAM" id="SSF52540">
    <property type="entry name" value="P-loop containing nucleoside triphosphate hydrolases"/>
    <property type="match status" value="1"/>
</dbReference>
<dbReference type="SMART" id="SM00382">
    <property type="entry name" value="AAA"/>
    <property type="match status" value="1"/>
</dbReference>
<dbReference type="InterPro" id="IPR001482">
    <property type="entry name" value="T2SS/T4SS_dom"/>
</dbReference>
<reference evidence="3" key="1">
    <citation type="submission" date="2019-08" db="EMBL/GenBank/DDBJ databases">
        <authorList>
            <person name="Kucharzyk K."/>
            <person name="Murdoch R.W."/>
            <person name="Higgins S."/>
            <person name="Loffler F."/>
        </authorList>
    </citation>
    <scope>NUCLEOTIDE SEQUENCE</scope>
</reference>
<dbReference type="InterPro" id="IPR050921">
    <property type="entry name" value="T4SS_GSP_E_ATPase"/>
</dbReference>
<feature type="domain" description="Bacterial type II secretion system protein E" evidence="2">
    <location>
        <begin position="194"/>
        <end position="208"/>
    </location>
</feature>
<dbReference type="Gene3D" id="3.40.50.300">
    <property type="entry name" value="P-loop containing nucleotide triphosphate hydrolases"/>
    <property type="match status" value="1"/>
</dbReference>
<name>A0A644V579_9ZZZZ</name>
<dbReference type="PANTHER" id="PTHR30486">
    <property type="entry name" value="TWITCHING MOTILITY PROTEIN PILT"/>
    <property type="match status" value="1"/>
</dbReference>
<proteinExistence type="inferred from homology"/>